<feature type="domain" description="Nucleoside phosphorylase" evidence="7">
    <location>
        <begin position="16"/>
        <end position="228"/>
    </location>
</feature>
<dbReference type="PANTHER" id="PTHR43691:SF11">
    <property type="entry name" value="FI09636P-RELATED"/>
    <property type="match status" value="1"/>
</dbReference>
<dbReference type="GO" id="GO:0004731">
    <property type="term" value="F:purine-nucleoside phosphorylase activity"/>
    <property type="evidence" value="ECO:0007669"/>
    <property type="project" value="InterPro"/>
</dbReference>
<accession>A0A399E746</accession>
<dbReference type="Pfam" id="PF01048">
    <property type="entry name" value="PNP_UDP_1"/>
    <property type="match status" value="1"/>
</dbReference>
<dbReference type="GO" id="GO:0004850">
    <property type="term" value="F:uridine phosphorylase activity"/>
    <property type="evidence" value="ECO:0007669"/>
    <property type="project" value="UniProtKB-EC"/>
</dbReference>
<dbReference type="InterPro" id="IPR035994">
    <property type="entry name" value="Nucleoside_phosphorylase_sf"/>
</dbReference>
<dbReference type="CDD" id="cd09006">
    <property type="entry name" value="PNP_EcPNPI-like"/>
    <property type="match status" value="1"/>
</dbReference>
<evidence type="ECO:0000256" key="1">
    <source>
        <dbReference type="ARBA" id="ARBA00010456"/>
    </source>
</evidence>
<dbReference type="AlphaFoldDB" id="A0A399E746"/>
<evidence type="ECO:0000256" key="6">
    <source>
        <dbReference type="ARBA" id="ARBA00048447"/>
    </source>
</evidence>
<dbReference type="InterPro" id="IPR018016">
    <property type="entry name" value="Nucleoside_phosphorylase_CS"/>
</dbReference>
<comment type="catalytic activity">
    <reaction evidence="6">
        <text>uridine + phosphate = alpha-D-ribose 1-phosphate + uracil</text>
        <dbReference type="Rhea" id="RHEA:24388"/>
        <dbReference type="ChEBI" id="CHEBI:16704"/>
        <dbReference type="ChEBI" id="CHEBI:17568"/>
        <dbReference type="ChEBI" id="CHEBI:43474"/>
        <dbReference type="ChEBI" id="CHEBI:57720"/>
        <dbReference type="EC" id="2.4.2.3"/>
    </reaction>
</comment>
<dbReference type="GO" id="GO:0006152">
    <property type="term" value="P:purine nucleoside catabolic process"/>
    <property type="evidence" value="ECO:0007669"/>
    <property type="project" value="TreeGrafter"/>
</dbReference>
<evidence type="ECO:0000256" key="5">
    <source>
        <dbReference type="ARBA" id="ARBA00022679"/>
    </source>
</evidence>
<evidence type="ECO:0000313" key="8">
    <source>
        <dbReference type="EMBL" id="RIH78101.1"/>
    </source>
</evidence>
<evidence type="ECO:0000256" key="3">
    <source>
        <dbReference type="ARBA" id="ARBA00021980"/>
    </source>
</evidence>
<evidence type="ECO:0000259" key="7">
    <source>
        <dbReference type="Pfam" id="PF01048"/>
    </source>
</evidence>
<dbReference type="NCBIfam" id="TIGR00107">
    <property type="entry name" value="deoD"/>
    <property type="match status" value="1"/>
</dbReference>
<dbReference type="SUPFAM" id="SSF53167">
    <property type="entry name" value="Purine and uridine phosphorylases"/>
    <property type="match status" value="1"/>
</dbReference>
<name>A0A399E746_9DEIN</name>
<evidence type="ECO:0000256" key="2">
    <source>
        <dbReference type="ARBA" id="ARBA00011888"/>
    </source>
</evidence>
<evidence type="ECO:0000313" key="9">
    <source>
        <dbReference type="Proteomes" id="UP000266089"/>
    </source>
</evidence>
<dbReference type="GO" id="GO:0005829">
    <property type="term" value="C:cytosol"/>
    <property type="evidence" value="ECO:0007669"/>
    <property type="project" value="TreeGrafter"/>
</dbReference>
<gene>
    <name evidence="8" type="primary">deoD</name>
    <name evidence="8" type="ORF">Mcate_00987</name>
</gene>
<dbReference type="Proteomes" id="UP000266089">
    <property type="component" value="Unassembled WGS sequence"/>
</dbReference>
<dbReference type="NCBIfam" id="NF009914">
    <property type="entry name" value="PRK13374.1"/>
    <property type="match status" value="1"/>
</dbReference>
<dbReference type="HAMAP" id="MF_01627">
    <property type="entry name" value="Pur_nucleosid_phosp"/>
    <property type="match status" value="1"/>
</dbReference>
<comment type="caution">
    <text evidence="8">The sequence shown here is derived from an EMBL/GenBank/DDBJ whole genome shotgun (WGS) entry which is preliminary data.</text>
</comment>
<reference evidence="8 9" key="1">
    <citation type="submission" date="2018-08" db="EMBL/GenBank/DDBJ databases">
        <title>Meiothermus cateniformans JCM 15151 genome sequencing project.</title>
        <authorList>
            <person name="Da Costa M.S."/>
            <person name="Albuquerque L."/>
            <person name="Raposo P."/>
            <person name="Froufe H.J.C."/>
            <person name="Barroso C.S."/>
            <person name="Egas C."/>
        </authorList>
    </citation>
    <scope>NUCLEOTIDE SEQUENCE [LARGE SCALE GENOMIC DNA]</scope>
    <source>
        <strain evidence="8 9">JCM 15151</strain>
    </source>
</reference>
<dbReference type="PANTHER" id="PTHR43691">
    <property type="entry name" value="URIDINE PHOSPHORYLASE"/>
    <property type="match status" value="1"/>
</dbReference>
<sequence>MTPHISAAPGAIAEAILLPGDPLRAKYIAENFLENPVLYNQVRNMFGYTGTYKGKRVSVQGTGMGIPSASIYIHELVQFYGCKTLIRVGTAGAITERLKLRDLVIAQAACTDSSINNLRFAGQNYAPIATFDLLCRAYEQAQSRGMPVHVGNVLSTDTFYHDQPDPYQLWAQFGVLAVEMEAAGLYTLAAKFGVQALCILTISDHLITREKTTPQERQETFNQMVEVALETI</sequence>
<comment type="similarity">
    <text evidence="1">Belongs to the PNP/UDP phosphorylase family.</text>
</comment>
<organism evidence="8 9">
    <name type="scientific">Meiothermus taiwanensis</name>
    <dbReference type="NCBI Taxonomy" id="172827"/>
    <lineage>
        <taxon>Bacteria</taxon>
        <taxon>Thermotogati</taxon>
        <taxon>Deinococcota</taxon>
        <taxon>Deinococci</taxon>
        <taxon>Thermales</taxon>
        <taxon>Thermaceae</taxon>
        <taxon>Meiothermus</taxon>
    </lineage>
</organism>
<keyword evidence="4 8" id="KW-0328">Glycosyltransferase</keyword>
<dbReference type="PROSITE" id="PS01232">
    <property type="entry name" value="PNP_UDP_1"/>
    <property type="match status" value="1"/>
</dbReference>
<dbReference type="Gene3D" id="3.40.50.1580">
    <property type="entry name" value="Nucleoside phosphorylase domain"/>
    <property type="match status" value="1"/>
</dbReference>
<protein>
    <recommendedName>
        <fullName evidence="3">Uridine phosphorylase</fullName>
        <ecNumber evidence="2">2.4.2.3</ecNumber>
    </recommendedName>
</protein>
<dbReference type="OrthoDB" id="9782889at2"/>
<dbReference type="InterPro" id="IPR000845">
    <property type="entry name" value="Nucleoside_phosphorylase_d"/>
</dbReference>
<dbReference type="EMBL" id="QWKX01000018">
    <property type="protein sequence ID" value="RIH78101.1"/>
    <property type="molecule type" value="Genomic_DNA"/>
</dbReference>
<dbReference type="EC" id="2.4.2.3" evidence="2"/>
<dbReference type="InterPro" id="IPR004402">
    <property type="entry name" value="DeoD-type"/>
</dbReference>
<keyword evidence="5 8" id="KW-0808">Transferase</keyword>
<evidence type="ECO:0000256" key="4">
    <source>
        <dbReference type="ARBA" id="ARBA00022676"/>
    </source>
</evidence>
<dbReference type="RefSeq" id="WP_027886630.1">
    <property type="nucleotide sequence ID" value="NZ_JBHSXZ010000077.1"/>
</dbReference>
<dbReference type="NCBIfam" id="NF004489">
    <property type="entry name" value="PRK05819.1"/>
    <property type="match status" value="1"/>
</dbReference>
<proteinExistence type="inferred from homology"/>